<gene>
    <name evidence="3" type="ORF">GCM10010497_59090</name>
</gene>
<comment type="caution">
    <text evidence="3">The sequence shown here is derived from an EMBL/GenBank/DDBJ whole genome shotgun (WGS) entry which is preliminary data.</text>
</comment>
<keyword evidence="1" id="KW-1133">Transmembrane helix</keyword>
<proteinExistence type="predicted"/>
<evidence type="ECO:0000259" key="2">
    <source>
        <dbReference type="Pfam" id="PF18864"/>
    </source>
</evidence>
<sequence>MNRRQRGLLAEIEQEALDESKPLSSVLRKCVVLGGHSSSAELREWATRELRGYDGVATDALPGYRRLPAPIQVNALLGPNSVRGQRINTSELPEFARNEVREEVALRNGIGEVEALAQRCETSGEHAHLGIPGGLELTRLMDAASGNPFQRITDIYWSVSPAALRGLADQVRTTVVELVAELRAAMPDDQQIPTPDQMEHALHVVVHGDRARVNVNAAQTSGSGSSNVGQAAADEDPFWSHGRRIGAAVVGLATLIGTGAALWPLLGK</sequence>
<evidence type="ECO:0000313" key="4">
    <source>
        <dbReference type="Proteomes" id="UP000642014"/>
    </source>
</evidence>
<protein>
    <recommendedName>
        <fullName evidence="2">AbiTii domain-containing protein</fullName>
    </recommendedName>
</protein>
<organism evidence="3 4">
    <name type="scientific">Streptomyces cinereoruber</name>
    <dbReference type="NCBI Taxonomy" id="67260"/>
    <lineage>
        <taxon>Bacteria</taxon>
        <taxon>Bacillati</taxon>
        <taxon>Actinomycetota</taxon>
        <taxon>Actinomycetes</taxon>
        <taxon>Kitasatosporales</taxon>
        <taxon>Streptomycetaceae</taxon>
        <taxon>Streptomyces</taxon>
    </lineage>
</organism>
<dbReference type="AlphaFoldDB" id="A0AAV4KT00"/>
<keyword evidence="1" id="KW-0812">Transmembrane</keyword>
<dbReference type="GeneID" id="95452258"/>
<name>A0AAV4KT00_9ACTN</name>
<keyword evidence="1" id="KW-0472">Membrane</keyword>
<dbReference type="InterPro" id="IPR041304">
    <property type="entry name" value="AbiTii"/>
</dbReference>
<evidence type="ECO:0000313" key="3">
    <source>
        <dbReference type="EMBL" id="GGR47905.1"/>
    </source>
</evidence>
<dbReference type="RefSeq" id="WP_152369339.1">
    <property type="nucleotide sequence ID" value="NZ_BMSJ01000014.1"/>
</dbReference>
<accession>A0AAV4KT00</accession>
<dbReference type="Proteomes" id="UP000642014">
    <property type="component" value="Unassembled WGS sequence"/>
</dbReference>
<reference evidence="3 4" key="1">
    <citation type="journal article" date="2014" name="Int. J. Syst. Evol. Microbiol.">
        <title>Complete genome sequence of Corynebacterium casei LMG S-19264T (=DSM 44701T), isolated from a smear-ripened cheese.</title>
        <authorList>
            <consortium name="US DOE Joint Genome Institute (JGI-PGF)"/>
            <person name="Walter F."/>
            <person name="Albersmeier A."/>
            <person name="Kalinowski J."/>
            <person name="Ruckert C."/>
        </authorList>
    </citation>
    <scope>NUCLEOTIDE SEQUENCE [LARGE SCALE GENOMIC DNA]</scope>
    <source>
        <strain evidence="3 4">JCM 4205</strain>
    </source>
</reference>
<dbReference type="EMBL" id="BMSJ01000014">
    <property type="protein sequence ID" value="GGR47905.1"/>
    <property type="molecule type" value="Genomic_DNA"/>
</dbReference>
<feature type="transmembrane region" description="Helical" evidence="1">
    <location>
        <begin position="245"/>
        <end position="266"/>
    </location>
</feature>
<evidence type="ECO:0000256" key="1">
    <source>
        <dbReference type="SAM" id="Phobius"/>
    </source>
</evidence>
<dbReference type="Pfam" id="PF18864">
    <property type="entry name" value="AbiTii"/>
    <property type="match status" value="1"/>
</dbReference>
<feature type="domain" description="AbiTii" evidence="2">
    <location>
        <begin position="8"/>
        <end position="200"/>
    </location>
</feature>